<comment type="similarity">
    <text evidence="3">Belongs to the peptidase M10B family.</text>
</comment>
<feature type="domain" description="Peptidase metallopeptidase" evidence="6">
    <location>
        <begin position="29"/>
        <end position="198"/>
    </location>
</feature>
<dbReference type="EMBL" id="VOSK01000066">
    <property type="protein sequence ID" value="MPR26922.1"/>
    <property type="molecule type" value="Genomic_DNA"/>
</dbReference>
<comment type="cofactor">
    <cofactor evidence="1">
        <name>Ca(2+)</name>
        <dbReference type="ChEBI" id="CHEBI:29108"/>
    </cofactor>
</comment>
<reference evidence="7 8" key="1">
    <citation type="journal article" date="2019" name="Syst. Appl. Microbiol.">
        <title>Microvirga tunisiensis sp. nov., a root nodule symbiotic bacterium isolated from Lupinus micranthus and L. luteus grown in Northern Tunisia.</title>
        <authorList>
            <person name="Msaddak A."/>
            <person name="Rejili M."/>
            <person name="Duran D."/>
            <person name="Mars M."/>
            <person name="Palacios J.M."/>
            <person name="Ruiz-Argueso T."/>
            <person name="Rey L."/>
            <person name="Imperial J."/>
        </authorList>
    </citation>
    <scope>NUCLEOTIDE SEQUENCE [LARGE SCALE GENOMIC DNA]</scope>
    <source>
        <strain evidence="7 8">Lmie10</strain>
    </source>
</reference>
<dbReference type="InterPro" id="IPR011049">
    <property type="entry name" value="Serralysin-like_metalloprot_C"/>
</dbReference>
<dbReference type="PRINTS" id="PR00313">
    <property type="entry name" value="CABNDNGRPT"/>
</dbReference>
<dbReference type="InterPro" id="IPR050557">
    <property type="entry name" value="RTX_toxin/Mannuronan_C5-epim"/>
</dbReference>
<evidence type="ECO:0000256" key="2">
    <source>
        <dbReference type="ARBA" id="ARBA00004613"/>
    </source>
</evidence>
<gene>
    <name evidence="7" type="ORF">FS320_17280</name>
</gene>
<protein>
    <recommendedName>
        <fullName evidence="6">Peptidase metallopeptidase domain-containing protein</fullName>
    </recommendedName>
</protein>
<dbReference type="Pfam" id="PF08548">
    <property type="entry name" value="Peptidase_M10_C"/>
    <property type="match status" value="1"/>
</dbReference>
<dbReference type="InterPro" id="IPR013858">
    <property type="entry name" value="Peptidase_M10B_C"/>
</dbReference>
<dbReference type="InterPro" id="IPR018511">
    <property type="entry name" value="Hemolysin-typ_Ca-bd_CS"/>
</dbReference>
<evidence type="ECO:0000256" key="3">
    <source>
        <dbReference type="ARBA" id="ARBA00009490"/>
    </source>
</evidence>
<accession>A0A5N7MIK9</accession>
<dbReference type="GO" id="GO:0008270">
    <property type="term" value="F:zinc ion binding"/>
    <property type="evidence" value="ECO:0007669"/>
    <property type="project" value="InterPro"/>
</dbReference>
<evidence type="ECO:0000313" key="7">
    <source>
        <dbReference type="EMBL" id="MPR26922.1"/>
    </source>
</evidence>
<evidence type="ECO:0000256" key="4">
    <source>
        <dbReference type="ARBA" id="ARBA00022525"/>
    </source>
</evidence>
<keyword evidence="8" id="KW-1185">Reference proteome</keyword>
<dbReference type="SMART" id="SM00235">
    <property type="entry name" value="ZnMc"/>
    <property type="match status" value="1"/>
</dbReference>
<dbReference type="InterPro" id="IPR034033">
    <property type="entry name" value="Serralysin-like"/>
</dbReference>
<dbReference type="GO" id="GO:0005615">
    <property type="term" value="C:extracellular space"/>
    <property type="evidence" value="ECO:0007669"/>
    <property type="project" value="InterPro"/>
</dbReference>
<dbReference type="Gene3D" id="3.40.390.10">
    <property type="entry name" value="Collagenase (Catalytic Domain)"/>
    <property type="match status" value="1"/>
</dbReference>
<dbReference type="Pfam" id="PF00353">
    <property type="entry name" value="HemolysinCabind"/>
    <property type="match status" value="1"/>
</dbReference>
<comment type="subcellular location">
    <subcellularLocation>
        <location evidence="2">Secreted</location>
    </subcellularLocation>
</comment>
<keyword evidence="5" id="KW-0677">Repeat</keyword>
<proteinExistence type="inferred from homology"/>
<dbReference type="SUPFAM" id="SSF51120">
    <property type="entry name" value="beta-Roll"/>
    <property type="match status" value="1"/>
</dbReference>
<comment type="caution">
    <text evidence="7">The sequence shown here is derived from an EMBL/GenBank/DDBJ whole genome shotgun (WGS) entry which is preliminary data.</text>
</comment>
<dbReference type="GO" id="GO:0006508">
    <property type="term" value="P:proteolysis"/>
    <property type="evidence" value="ECO:0007669"/>
    <property type="project" value="InterPro"/>
</dbReference>
<dbReference type="OrthoDB" id="223957at2"/>
<organism evidence="7 8">
    <name type="scientific">Microvirga tunisiensis</name>
    <dbReference type="NCBI Taxonomy" id="2108360"/>
    <lineage>
        <taxon>Bacteria</taxon>
        <taxon>Pseudomonadati</taxon>
        <taxon>Pseudomonadota</taxon>
        <taxon>Alphaproteobacteria</taxon>
        <taxon>Hyphomicrobiales</taxon>
        <taxon>Methylobacteriaceae</taxon>
        <taxon>Microvirga</taxon>
    </lineage>
</organism>
<evidence type="ECO:0000256" key="1">
    <source>
        <dbReference type="ARBA" id="ARBA00001913"/>
    </source>
</evidence>
<dbReference type="AlphaFoldDB" id="A0A5N7MIK9"/>
<dbReference type="InterPro" id="IPR024079">
    <property type="entry name" value="MetalloPept_cat_dom_sf"/>
</dbReference>
<dbReference type="CDD" id="cd04277">
    <property type="entry name" value="ZnMc_serralysin_like"/>
    <property type="match status" value="1"/>
</dbReference>
<evidence type="ECO:0000256" key="5">
    <source>
        <dbReference type="ARBA" id="ARBA00022737"/>
    </source>
</evidence>
<dbReference type="Proteomes" id="UP000403266">
    <property type="component" value="Unassembled WGS sequence"/>
</dbReference>
<dbReference type="PANTHER" id="PTHR38340:SF1">
    <property type="entry name" value="S-LAYER PROTEIN"/>
    <property type="match status" value="1"/>
</dbReference>
<dbReference type="RefSeq" id="WP_152713072.1">
    <property type="nucleotide sequence ID" value="NZ_VOSJ01000063.1"/>
</dbReference>
<dbReference type="PROSITE" id="PS00330">
    <property type="entry name" value="HEMOLYSIN_CALCIUM"/>
    <property type="match status" value="2"/>
</dbReference>
<evidence type="ECO:0000259" key="6">
    <source>
        <dbReference type="SMART" id="SM00235"/>
    </source>
</evidence>
<dbReference type="Gene3D" id="2.150.10.10">
    <property type="entry name" value="Serralysin-like metalloprotease, C-terminal"/>
    <property type="match status" value="1"/>
</dbReference>
<evidence type="ECO:0000313" key="8">
    <source>
        <dbReference type="Proteomes" id="UP000403266"/>
    </source>
</evidence>
<keyword evidence="4" id="KW-0964">Secreted</keyword>
<dbReference type="PANTHER" id="PTHR38340">
    <property type="entry name" value="S-LAYER PROTEIN"/>
    <property type="match status" value="1"/>
</dbReference>
<dbReference type="SUPFAM" id="SSF55486">
    <property type="entry name" value="Metalloproteases ('zincins'), catalytic domain"/>
    <property type="match status" value="1"/>
</dbReference>
<sequence length="446" mass="47089">MATPKKNTIPATYYWGEYPRIGHAKALLQGAKWGDGVGSKVTLTWSVPQDTTSKFSYKKGLIDYLEPDEISAVAAALKKWSDVAAISFKRVYETSSKVGELRFVETPSLLSAYAYFPGGSATSGDVWLSTRLDVMGDSTGYGPNTLMHEIGHALGLKHPFESGGGGKSARAYDSKLFSVMAYNAVPSDVKTTPDFYPTTPMYNDLVAIQALYGRNKKHNAGSNTYVFEEGQKYWQAIDDAGGTDTIKYVGTVGVTIDLREGKFSTLSAPISWAMDQYLTGTVAIGPKSVIEKAIGGDGNDALIGNSAKNTLTGGLGDDVLSGQAGDDRLYGGAGSDVLTGGSGKDAFVFDTAPVSGEVDRVADFSVKDDTFWLSRWAFGALSNKGTLASSFFKVGSAAADGNDFIIYDKGAGLLSYDADGAGAGAAVAIAQLKSGLALTYKDFLVI</sequence>
<dbReference type="GO" id="GO:0008237">
    <property type="term" value="F:metallopeptidase activity"/>
    <property type="evidence" value="ECO:0007669"/>
    <property type="project" value="InterPro"/>
</dbReference>
<name>A0A5N7MIK9_9HYPH</name>
<dbReference type="InterPro" id="IPR006026">
    <property type="entry name" value="Peptidase_Metallo"/>
</dbReference>
<dbReference type="GO" id="GO:0005509">
    <property type="term" value="F:calcium ion binding"/>
    <property type="evidence" value="ECO:0007669"/>
    <property type="project" value="InterPro"/>
</dbReference>
<dbReference type="InterPro" id="IPR001343">
    <property type="entry name" value="Hemolysn_Ca-bd"/>
</dbReference>